<organism evidence="1 2">
    <name type="scientific">Candidatus Chloroploca mongolica</name>
    <dbReference type="NCBI Taxonomy" id="2528176"/>
    <lineage>
        <taxon>Bacteria</taxon>
        <taxon>Bacillati</taxon>
        <taxon>Chloroflexota</taxon>
        <taxon>Chloroflexia</taxon>
        <taxon>Chloroflexales</taxon>
        <taxon>Chloroflexineae</taxon>
        <taxon>Oscillochloridaceae</taxon>
        <taxon>Candidatus Chloroploca</taxon>
    </lineage>
</organism>
<dbReference type="InterPro" id="IPR027417">
    <property type="entry name" value="P-loop_NTPase"/>
</dbReference>
<sequence>MTWRAGFYQRLLEEERREWDALKQREQARRKGAARCAPTARGAPTARQAQRVAAANGDARTTQTFGPGVSARTIRRDQLFRCGTAHREARNGGDYTPLWHFDGVFCPDCGRRARTRDGMPHTRDSLRRAGMVACPFCGGTLGQLDRTQDNVGDRDLPIFTDPAFLHGHATMSVAGEPRRVIPWGQRPTSNPRIALGDFIVTRGYARRTDLTITDEFHGMKGLTSARGRIWGRLITHAHRSLGLTGSPYGGKASTAYWLLQRMANPFVRAAFAWKEEKEFVERLGIIDTITSQVVEEDAQAFSGKAGRVTVRVEERNGITAELAAIMQSQFLFILLRQMGFLLPDYHEGVVFFDLPAGLADAYATLVQRGKAIITAPGGNDALSSYLQATLTYPMAPWKPVTVQSNHTGDAYRPPALPAATILPHHRWLAEHAATQARAGRGMLVFAEHTNKLDVLADLQAKIQDLALAEHGTPVKVAILRSTTVKPGARGAWFAARAQDGTHVVLCHPGLVETGMNLIAWPEIVFAEPTYSLYRAMQARKRALRPTQTRACHVTWLGYDDTMIAQALDIIGSKATAATLLNGDDLSSGLLQIDPGMSLLQELAKRVMNDDTVTTRTTIATRLATAGATLKQALDVGARDLVGVSADQVAPPDPTRRLVLPPHVVAARSAPPVLSRLTDEATEPSVLPCLTDEATAPSAHDGQVMTWHEVLVRRTKGQRSSTTDDPPTVQFAFL</sequence>
<evidence type="ECO:0000313" key="1">
    <source>
        <dbReference type="EMBL" id="MBP1466258.1"/>
    </source>
</evidence>
<protein>
    <submittedName>
        <fullName evidence="1">Uncharacterized protein</fullName>
    </submittedName>
</protein>
<keyword evidence="2" id="KW-1185">Reference proteome</keyword>
<dbReference type="EMBL" id="SIJK02000017">
    <property type="protein sequence ID" value="MBP1466258.1"/>
    <property type="molecule type" value="Genomic_DNA"/>
</dbReference>
<dbReference type="SUPFAM" id="SSF52540">
    <property type="entry name" value="P-loop containing nucleoside triphosphate hydrolases"/>
    <property type="match status" value="1"/>
</dbReference>
<proteinExistence type="predicted"/>
<reference evidence="1 2" key="1">
    <citation type="submission" date="2021-03" db="EMBL/GenBank/DDBJ databases">
        <authorList>
            <person name="Grouzdev D.S."/>
        </authorList>
    </citation>
    <scope>NUCLEOTIDE SEQUENCE [LARGE SCALE GENOMIC DNA]</scope>
    <source>
        <strain evidence="1 2">M50-1</strain>
    </source>
</reference>
<dbReference type="Proteomes" id="UP001193081">
    <property type="component" value="Unassembled WGS sequence"/>
</dbReference>
<dbReference type="RefSeq" id="WP_135478260.1">
    <property type="nucleotide sequence ID" value="NZ_SIJK02000017.1"/>
</dbReference>
<comment type="caution">
    <text evidence="1">The sequence shown here is derived from an EMBL/GenBank/DDBJ whole genome shotgun (WGS) entry which is preliminary data.</text>
</comment>
<name>A0ABS4DA04_9CHLR</name>
<accession>A0ABS4DA04</accession>
<evidence type="ECO:0000313" key="2">
    <source>
        <dbReference type="Proteomes" id="UP001193081"/>
    </source>
</evidence>
<dbReference type="Gene3D" id="3.40.50.300">
    <property type="entry name" value="P-loop containing nucleotide triphosphate hydrolases"/>
    <property type="match status" value="1"/>
</dbReference>
<gene>
    <name evidence="1" type="ORF">EYB53_011130</name>
</gene>